<dbReference type="PANTHER" id="PTHR43540">
    <property type="entry name" value="PEROXYUREIDOACRYLATE/UREIDOACRYLATE AMIDOHYDROLASE-RELATED"/>
    <property type="match status" value="1"/>
</dbReference>
<dbReference type="Gene3D" id="3.40.50.850">
    <property type="entry name" value="Isochorismatase-like"/>
    <property type="match status" value="1"/>
</dbReference>
<dbReference type="InterPro" id="IPR050272">
    <property type="entry name" value="Isochorismatase-like_hydrls"/>
</dbReference>
<evidence type="ECO:0000313" key="4">
    <source>
        <dbReference type="EMBL" id="WNE95559.1"/>
    </source>
</evidence>
<gene>
    <name evidence="4" type="ORF">PS467_09540</name>
</gene>
<dbReference type="Pfam" id="PF00857">
    <property type="entry name" value="Isochorismatase"/>
    <property type="match status" value="1"/>
</dbReference>
<evidence type="ECO:0000313" key="5">
    <source>
        <dbReference type="Proteomes" id="UP001305606"/>
    </source>
</evidence>
<evidence type="ECO:0000259" key="3">
    <source>
        <dbReference type="Pfam" id="PF00857"/>
    </source>
</evidence>
<dbReference type="EMBL" id="CP117522">
    <property type="protein sequence ID" value="WNE95559.1"/>
    <property type="molecule type" value="Genomic_DNA"/>
</dbReference>
<accession>A0ABY9V0E8</accession>
<dbReference type="Proteomes" id="UP001305606">
    <property type="component" value="Chromosome"/>
</dbReference>
<protein>
    <submittedName>
        <fullName evidence="4">Isochorismatase family protein</fullName>
    </submittedName>
</protein>
<evidence type="ECO:0000256" key="2">
    <source>
        <dbReference type="SAM" id="MobiDB-lite"/>
    </source>
</evidence>
<proteinExistence type="predicted"/>
<keyword evidence="5" id="KW-1185">Reference proteome</keyword>
<sequence length="107" mass="11259">MPGAGRERRARHDQPTRAAGARSADEARGPQRCSQGIDTLVLGGVHTSGVVLSTVREATGRDYRLLVLGDVCADPDPQLHRTLMDAVLPMQADIVDTAAFEAAVGAP</sequence>
<name>A0ABY9V0E8_9ACTN</name>
<feature type="region of interest" description="Disordered" evidence="2">
    <location>
        <begin position="1"/>
        <end position="32"/>
    </location>
</feature>
<evidence type="ECO:0000256" key="1">
    <source>
        <dbReference type="ARBA" id="ARBA00022801"/>
    </source>
</evidence>
<feature type="domain" description="Isochorismatase-like" evidence="3">
    <location>
        <begin position="35"/>
        <end position="98"/>
    </location>
</feature>
<dbReference type="InterPro" id="IPR000868">
    <property type="entry name" value="Isochorismatase-like_dom"/>
</dbReference>
<organism evidence="4 5">
    <name type="scientific">Streptomyces luomodiensis</name>
    <dbReference type="NCBI Taxonomy" id="3026192"/>
    <lineage>
        <taxon>Bacteria</taxon>
        <taxon>Bacillati</taxon>
        <taxon>Actinomycetota</taxon>
        <taxon>Actinomycetes</taxon>
        <taxon>Kitasatosporales</taxon>
        <taxon>Streptomycetaceae</taxon>
        <taxon>Streptomyces</taxon>
    </lineage>
</organism>
<dbReference type="PANTHER" id="PTHR43540:SF1">
    <property type="entry name" value="ISOCHORISMATASE HYDROLASE"/>
    <property type="match status" value="1"/>
</dbReference>
<feature type="compositionally biased region" description="Basic and acidic residues" evidence="2">
    <location>
        <begin position="1"/>
        <end position="15"/>
    </location>
</feature>
<dbReference type="SUPFAM" id="SSF52499">
    <property type="entry name" value="Isochorismatase-like hydrolases"/>
    <property type="match status" value="1"/>
</dbReference>
<keyword evidence="1" id="KW-0378">Hydrolase</keyword>
<reference evidence="4 5" key="1">
    <citation type="submission" date="2023-02" db="EMBL/GenBank/DDBJ databases">
        <title>Streptomyces sp. SCA4-21 with antifungal activity against Fusarium oxysporum f. sp. cubense, Streptomyces sp. SCA2-17 with antifungal activity against Fusarium oxysporum f. sp. cubense.</title>
        <authorList>
            <person name="Qi D."/>
        </authorList>
    </citation>
    <scope>NUCLEOTIDE SEQUENCE [LARGE SCALE GENOMIC DNA]</scope>
    <source>
        <strain evidence="4 5">SCA4-21</strain>
    </source>
</reference>
<dbReference type="InterPro" id="IPR036380">
    <property type="entry name" value="Isochorismatase-like_sf"/>
</dbReference>